<dbReference type="AlphaFoldDB" id="A0A7H8N9C4"/>
<dbReference type="Pfam" id="PF14016">
    <property type="entry name" value="DUF4232"/>
    <property type="match status" value="1"/>
</dbReference>
<keyword evidence="4" id="KW-1185">Reference proteome</keyword>
<name>A0A7H8N9C4_9ACTN</name>
<dbReference type="Proteomes" id="UP000509303">
    <property type="component" value="Chromosome"/>
</dbReference>
<feature type="domain" description="DUF4232" evidence="2">
    <location>
        <begin position="48"/>
        <end position="175"/>
    </location>
</feature>
<feature type="signal peptide" evidence="1">
    <location>
        <begin position="1"/>
        <end position="34"/>
    </location>
</feature>
<proteinExistence type="predicted"/>
<dbReference type="RefSeq" id="WP_176162736.1">
    <property type="nucleotide sequence ID" value="NZ_CP054929.1"/>
</dbReference>
<evidence type="ECO:0000259" key="2">
    <source>
        <dbReference type="Pfam" id="PF14016"/>
    </source>
</evidence>
<organism evidence="3 4">
    <name type="scientific">Streptomyces buecherae</name>
    <dbReference type="NCBI Taxonomy" id="2763006"/>
    <lineage>
        <taxon>Bacteria</taxon>
        <taxon>Bacillati</taxon>
        <taxon>Actinomycetota</taxon>
        <taxon>Actinomycetes</taxon>
        <taxon>Kitasatosporales</taxon>
        <taxon>Streptomycetaceae</taxon>
        <taxon>Streptomyces</taxon>
    </lineage>
</organism>
<dbReference type="InterPro" id="IPR025326">
    <property type="entry name" value="DUF4232"/>
</dbReference>
<evidence type="ECO:0000256" key="1">
    <source>
        <dbReference type="SAM" id="SignalP"/>
    </source>
</evidence>
<gene>
    <name evidence="3" type="ORF">HUT08_17360</name>
</gene>
<protein>
    <submittedName>
        <fullName evidence="3">DUF4232 domain-containing protein</fullName>
    </submittedName>
</protein>
<dbReference type="EMBL" id="CP054929">
    <property type="protein sequence ID" value="QKW51013.1"/>
    <property type="molecule type" value="Genomic_DNA"/>
</dbReference>
<reference evidence="3 4" key="1">
    <citation type="submission" date="2020-06" db="EMBL/GenBank/DDBJ databases">
        <title>Genome mining for natural products.</title>
        <authorList>
            <person name="Zhang B."/>
            <person name="Shi J."/>
            <person name="Ge H."/>
        </authorList>
    </citation>
    <scope>NUCLEOTIDE SEQUENCE [LARGE SCALE GENOMIC DNA]</scope>
    <source>
        <strain evidence="3 4">NA00687</strain>
    </source>
</reference>
<feature type="chain" id="PRO_5028898868" evidence="1">
    <location>
        <begin position="35"/>
        <end position="185"/>
    </location>
</feature>
<sequence>MRLSAASTRVLRGAALAAVAAVTVTAFGAGSATAAGSHSTKATKAAACTAAETKVTVQKLQRPLNHVLITAKNTSKKTCYAYNYAYLQFGEAQSPAQPWKSSKPQSVVTLKPGQSAYATAMTSSAADNGKDGYHTSKLGLYFNSANDQGSVGRGVVLKLPGGKTYVNDPHVTYWQSNVNDAVNYG</sequence>
<evidence type="ECO:0000313" key="4">
    <source>
        <dbReference type="Proteomes" id="UP000509303"/>
    </source>
</evidence>
<accession>A0A7H8N9C4</accession>
<evidence type="ECO:0000313" key="3">
    <source>
        <dbReference type="EMBL" id="QKW51013.1"/>
    </source>
</evidence>
<keyword evidence="1" id="KW-0732">Signal</keyword>